<dbReference type="EMBL" id="JAESWB010000025">
    <property type="protein sequence ID" value="MBL4951086.1"/>
    <property type="molecule type" value="Genomic_DNA"/>
</dbReference>
<comment type="caution">
    <text evidence="1">The sequence shown here is derived from an EMBL/GenBank/DDBJ whole genome shotgun (WGS) entry which is preliminary data.</text>
</comment>
<evidence type="ECO:0000313" key="2">
    <source>
        <dbReference type="Proteomes" id="UP000623967"/>
    </source>
</evidence>
<dbReference type="Proteomes" id="UP000623967">
    <property type="component" value="Unassembled WGS sequence"/>
</dbReference>
<sequence length="62" mass="7522">MILSEHSLQLLKDYIKQLDGEVSNLYHSLESELPENQWKVYEKLIDRLFYIIGQINEEMYFL</sequence>
<proteinExistence type="predicted"/>
<accession>A0ABS1TLB6</accession>
<dbReference type="RefSeq" id="WP_202652063.1">
    <property type="nucleotide sequence ID" value="NZ_JAESWB010000025.1"/>
</dbReference>
<evidence type="ECO:0000313" key="1">
    <source>
        <dbReference type="EMBL" id="MBL4951086.1"/>
    </source>
</evidence>
<name>A0ABS1TLB6_9BACI</name>
<organism evidence="1 2">
    <name type="scientific">Neobacillus paridis</name>
    <dbReference type="NCBI Taxonomy" id="2803862"/>
    <lineage>
        <taxon>Bacteria</taxon>
        <taxon>Bacillati</taxon>
        <taxon>Bacillota</taxon>
        <taxon>Bacilli</taxon>
        <taxon>Bacillales</taxon>
        <taxon>Bacillaceae</taxon>
        <taxon>Neobacillus</taxon>
    </lineage>
</organism>
<gene>
    <name evidence="1" type="ORF">JK635_02375</name>
</gene>
<protein>
    <submittedName>
        <fullName evidence="1">Uncharacterized protein</fullName>
    </submittedName>
</protein>
<keyword evidence="2" id="KW-1185">Reference proteome</keyword>
<reference evidence="1 2" key="1">
    <citation type="submission" date="2021-01" db="EMBL/GenBank/DDBJ databases">
        <title>Genome public.</title>
        <authorList>
            <person name="Liu C."/>
            <person name="Sun Q."/>
        </authorList>
    </citation>
    <scope>NUCLEOTIDE SEQUENCE [LARGE SCALE GENOMIC DNA]</scope>
    <source>
        <strain evidence="1 2">YIM B02564</strain>
    </source>
</reference>